<feature type="signal peptide" evidence="2">
    <location>
        <begin position="1"/>
        <end position="26"/>
    </location>
</feature>
<feature type="region of interest" description="Disordered" evidence="1">
    <location>
        <begin position="41"/>
        <end position="60"/>
    </location>
</feature>
<evidence type="ECO:0000313" key="5">
    <source>
        <dbReference type="Proteomes" id="UP000290289"/>
    </source>
</evidence>
<dbReference type="SMR" id="A0A498K372"/>
<evidence type="ECO:0000256" key="1">
    <source>
        <dbReference type="SAM" id="MobiDB-lite"/>
    </source>
</evidence>
<dbReference type="PROSITE" id="PS51277">
    <property type="entry name" value="BURP"/>
    <property type="match status" value="1"/>
</dbReference>
<sequence length="289" mass="32164">MRLSFVSWSLVSYALLVLLNAQGSSGRKIITLGNGKDIKKEDSIDLHQGGDDGRSSSHMDHMDPALNVFFTPKDLKRGKKMPIYFSKNSSSTSPRLLAREEADSIPFSISNLPYLLQLFSFPQDSTQAKAIEYTLTQCDLQPIKGEAKFCATSLESMLDFVAALFGQNTQFKVLTTTQLKDSTTLLQNYTFSEAPKEIWAPKMIACHTMPYPYAVFYCHSQESENRLYQVLLAGENGEKVEAAAVCHFDTSQWDPDHVAFSVLGTQPGSSPVCHFFPSDNLVWVPLPAQ</sequence>
<evidence type="ECO:0000256" key="2">
    <source>
        <dbReference type="SAM" id="SignalP"/>
    </source>
</evidence>
<protein>
    <recommendedName>
        <fullName evidence="3">BURP domain-containing protein</fullName>
    </recommendedName>
</protein>
<feature type="chain" id="PRO_5019741876" description="BURP domain-containing protein" evidence="2">
    <location>
        <begin position="27"/>
        <end position="289"/>
    </location>
</feature>
<name>A0A498K372_MALDO</name>
<accession>A0A498K372</accession>
<dbReference type="EMBL" id="RDQH01000331">
    <property type="protein sequence ID" value="RXH99691.1"/>
    <property type="molecule type" value="Genomic_DNA"/>
</dbReference>
<reference evidence="4 5" key="1">
    <citation type="submission" date="2018-10" db="EMBL/GenBank/DDBJ databases">
        <title>A high-quality apple genome assembly.</title>
        <authorList>
            <person name="Hu J."/>
        </authorList>
    </citation>
    <scope>NUCLEOTIDE SEQUENCE [LARGE SCALE GENOMIC DNA]</scope>
    <source>
        <strain evidence="5">cv. HFTH1</strain>
        <tissue evidence="4">Young leaf</tissue>
    </source>
</reference>
<dbReference type="PANTHER" id="PTHR31236:SF41">
    <property type="entry name" value="BURP DOMAIN PROTEIN USPL1"/>
    <property type="match status" value="1"/>
</dbReference>
<dbReference type="InterPro" id="IPR004873">
    <property type="entry name" value="BURP_dom"/>
</dbReference>
<gene>
    <name evidence="4" type="ORF">DVH24_021493</name>
</gene>
<dbReference type="AlphaFoldDB" id="A0A498K372"/>
<dbReference type="SMART" id="SM01045">
    <property type="entry name" value="BURP"/>
    <property type="match status" value="1"/>
</dbReference>
<dbReference type="OrthoDB" id="1909293at2759"/>
<keyword evidence="5" id="KW-1185">Reference proteome</keyword>
<proteinExistence type="predicted"/>
<dbReference type="Proteomes" id="UP000290289">
    <property type="component" value="Chromosome 5"/>
</dbReference>
<evidence type="ECO:0000313" key="4">
    <source>
        <dbReference type="EMBL" id="RXH99691.1"/>
    </source>
</evidence>
<comment type="caution">
    <text evidence="4">The sequence shown here is derived from an EMBL/GenBank/DDBJ whole genome shotgun (WGS) entry which is preliminary data.</text>
</comment>
<dbReference type="Pfam" id="PF03181">
    <property type="entry name" value="BURP"/>
    <property type="match status" value="1"/>
</dbReference>
<feature type="domain" description="BURP" evidence="3">
    <location>
        <begin position="69"/>
        <end position="286"/>
    </location>
</feature>
<dbReference type="PANTHER" id="PTHR31236">
    <property type="entry name" value="BURP DOMAIN PROTEIN USPL1-LIKE"/>
    <property type="match status" value="1"/>
</dbReference>
<dbReference type="Gramene" id="mRNA:MD05G0056500">
    <property type="protein sequence ID" value="mRNA:MD05G0056500"/>
    <property type="gene ID" value="MD05G0056500"/>
</dbReference>
<keyword evidence="2" id="KW-0732">Signal</keyword>
<evidence type="ECO:0000259" key="3">
    <source>
        <dbReference type="PROSITE" id="PS51277"/>
    </source>
</evidence>
<organism evidence="4 5">
    <name type="scientific">Malus domestica</name>
    <name type="common">Apple</name>
    <name type="synonym">Pyrus malus</name>
    <dbReference type="NCBI Taxonomy" id="3750"/>
    <lineage>
        <taxon>Eukaryota</taxon>
        <taxon>Viridiplantae</taxon>
        <taxon>Streptophyta</taxon>
        <taxon>Embryophyta</taxon>
        <taxon>Tracheophyta</taxon>
        <taxon>Spermatophyta</taxon>
        <taxon>Magnoliopsida</taxon>
        <taxon>eudicotyledons</taxon>
        <taxon>Gunneridae</taxon>
        <taxon>Pentapetalae</taxon>
        <taxon>rosids</taxon>
        <taxon>fabids</taxon>
        <taxon>Rosales</taxon>
        <taxon>Rosaceae</taxon>
        <taxon>Amygdaloideae</taxon>
        <taxon>Maleae</taxon>
        <taxon>Malus</taxon>
    </lineage>
</organism>
<dbReference type="InterPro" id="IPR044816">
    <property type="entry name" value="BURP"/>
</dbReference>